<dbReference type="Pfam" id="PF08378">
    <property type="entry name" value="NERD"/>
    <property type="match status" value="1"/>
</dbReference>
<dbReference type="InterPro" id="IPR011528">
    <property type="entry name" value="NERD"/>
</dbReference>
<name>A0A5D4NP49_9BACI</name>
<gene>
    <name evidence="2" type="ORF">FZC78_17925</name>
</gene>
<evidence type="ECO:0000313" key="2">
    <source>
        <dbReference type="EMBL" id="TYS14682.1"/>
    </source>
</evidence>
<sequence length="261" mass="30323">MLHHVRIFDGTHYFQIDTLIITGKFILIVETKNMSGTLYFDTEFNQLIRKNNGEVAFSDPLLQVKRHRAQLRKWMLTLTSKHLPIESLVVISNPRTIIQSSSTTVHQKVIHMGQLPFQIAALQEKYKHEFLEREQALKLAKEIARKHCPLELDILKKYGIQPKELIRGVKCPTCRCFPCTRAYGKWICRNCGAESKEAHIAALREYALLFRTEFTNGDVRKFLGIDSTSTVNKMLTKMNLPFKGEKRWRVYSLECLKKSKL</sequence>
<dbReference type="RefSeq" id="WP_148941462.1">
    <property type="nucleotide sequence ID" value="NZ_VTEI01000012.1"/>
</dbReference>
<proteinExistence type="predicted"/>
<dbReference type="EMBL" id="VTEI01000012">
    <property type="protein sequence ID" value="TYS14682.1"/>
    <property type="molecule type" value="Genomic_DNA"/>
</dbReference>
<feature type="domain" description="NERD" evidence="1">
    <location>
        <begin position="1"/>
        <end position="94"/>
    </location>
</feature>
<organism evidence="2 3">
    <name type="scientific">Rossellomorea vietnamensis</name>
    <dbReference type="NCBI Taxonomy" id="218284"/>
    <lineage>
        <taxon>Bacteria</taxon>
        <taxon>Bacillati</taxon>
        <taxon>Bacillota</taxon>
        <taxon>Bacilli</taxon>
        <taxon>Bacillales</taxon>
        <taxon>Bacillaceae</taxon>
        <taxon>Rossellomorea</taxon>
    </lineage>
</organism>
<accession>A0A5D4NP49</accession>
<evidence type="ECO:0000313" key="3">
    <source>
        <dbReference type="Proteomes" id="UP000322267"/>
    </source>
</evidence>
<reference evidence="2 3" key="1">
    <citation type="submission" date="2019-08" db="EMBL/GenBank/DDBJ databases">
        <title>Bacillus genomes from the desert of Cuatro Cienegas, Coahuila.</title>
        <authorList>
            <person name="Olmedo-Alvarez G."/>
        </authorList>
    </citation>
    <scope>NUCLEOTIDE SEQUENCE [LARGE SCALE GENOMIC DNA]</scope>
    <source>
        <strain evidence="2 3">CH34_1T</strain>
    </source>
</reference>
<protein>
    <submittedName>
        <fullName evidence="2">NERD domain-containing protein</fullName>
    </submittedName>
</protein>
<dbReference type="OrthoDB" id="569879at2"/>
<comment type="caution">
    <text evidence="2">The sequence shown here is derived from an EMBL/GenBank/DDBJ whole genome shotgun (WGS) entry which is preliminary data.</text>
</comment>
<dbReference type="PROSITE" id="PS50965">
    <property type="entry name" value="NERD"/>
    <property type="match status" value="1"/>
</dbReference>
<dbReference type="AlphaFoldDB" id="A0A5D4NP49"/>
<evidence type="ECO:0000259" key="1">
    <source>
        <dbReference type="PROSITE" id="PS50965"/>
    </source>
</evidence>
<dbReference type="Proteomes" id="UP000322267">
    <property type="component" value="Unassembled WGS sequence"/>
</dbReference>